<feature type="domain" description="FAD-binding" evidence="3">
    <location>
        <begin position="8"/>
        <end position="289"/>
    </location>
</feature>
<dbReference type="Proteomes" id="UP000438448">
    <property type="component" value="Unassembled WGS sequence"/>
</dbReference>
<sequence length="368" mass="38610">MEVVGRAGIVGGGIAGLGAAIALRAAGWDVTLYERSPEFTEVGAGITLAANALAALDALGVGDAVRAMGVADRRALARNQDGRVLIDAHISDFVGGLVTVHRADLIAILAAAAPGECVRTGARVVRVDADGTVETETGAVQYDLVVAADGVNSVVRRVLWPGASLVRRTGITAWRWVLDVPAPDPVGVVLGRHGECGVVPMAGGRTYVFASARKGITSLDHFTNWPDPVPELIAATDRSRVVVDELVEIRVPRRLWCGHVVLVGDAGHAMRPTLGQGAGMALEDVVTLAAHATDLRIYQDARRRRVSAVSVVSRYGMRVTSPGSTTLAAVRDAALVATPNTLSVRMFRSVSTRALGNWQPPVGRVDPQ</sequence>
<dbReference type="EC" id="1.14.13.9" evidence="4"/>
<dbReference type="Gene3D" id="3.50.50.60">
    <property type="entry name" value="FAD/NAD(P)-binding domain"/>
    <property type="match status" value="1"/>
</dbReference>
<reference evidence="4 5" key="1">
    <citation type="submission" date="2019-10" db="EMBL/GenBank/DDBJ databases">
        <title>Nocardia macrotermitis sp. nov. and Nocardia aurantia sp. nov., isolated from the gut of fungus growing-termite Macrotermes natalensis.</title>
        <authorList>
            <person name="Benndorf R."/>
            <person name="Schwitalla J."/>
            <person name="Martin K."/>
            <person name="De Beer W."/>
            <person name="Kaster A.-K."/>
            <person name="Vollmers J."/>
            <person name="Poulsen M."/>
            <person name="Beemelmanns C."/>
        </authorList>
    </citation>
    <scope>NUCLEOTIDE SEQUENCE [LARGE SCALE GENOMIC DNA]</scope>
    <source>
        <strain evidence="4 5">RB20</strain>
    </source>
</reference>
<dbReference type="EMBL" id="WEGK01000018">
    <property type="protein sequence ID" value="MQY23278.1"/>
    <property type="molecule type" value="Genomic_DNA"/>
</dbReference>
<dbReference type="PANTHER" id="PTHR13789">
    <property type="entry name" value="MONOOXYGENASE"/>
    <property type="match status" value="1"/>
</dbReference>
<evidence type="ECO:0000313" key="5">
    <source>
        <dbReference type="Proteomes" id="UP000438448"/>
    </source>
</evidence>
<comment type="caution">
    <text evidence="4">The sequence shown here is derived from an EMBL/GenBank/DDBJ whole genome shotgun (WGS) entry which is preliminary data.</text>
</comment>
<proteinExistence type="predicted"/>
<dbReference type="PRINTS" id="PR00420">
    <property type="entry name" value="RNGMNOXGNASE"/>
</dbReference>
<evidence type="ECO:0000259" key="3">
    <source>
        <dbReference type="Pfam" id="PF01494"/>
    </source>
</evidence>
<name>A0A7K0DC77_9NOCA</name>
<dbReference type="GO" id="GO:0004502">
    <property type="term" value="F:kynurenine 3-monooxygenase activity"/>
    <property type="evidence" value="ECO:0007669"/>
    <property type="project" value="UniProtKB-EC"/>
</dbReference>
<keyword evidence="5" id="KW-1185">Reference proteome</keyword>
<protein>
    <submittedName>
        <fullName evidence="4">Kynurenine 3-monooxygenase</fullName>
        <ecNumber evidence="4">1.14.13.9</ecNumber>
    </submittedName>
</protein>
<dbReference type="SUPFAM" id="SSF51905">
    <property type="entry name" value="FAD/NAD(P)-binding domain"/>
    <property type="match status" value="1"/>
</dbReference>
<dbReference type="AlphaFoldDB" id="A0A7K0DC77"/>
<organism evidence="4 5">
    <name type="scientific">Nocardia macrotermitis</name>
    <dbReference type="NCBI Taxonomy" id="2585198"/>
    <lineage>
        <taxon>Bacteria</taxon>
        <taxon>Bacillati</taxon>
        <taxon>Actinomycetota</taxon>
        <taxon>Actinomycetes</taxon>
        <taxon>Mycobacteriales</taxon>
        <taxon>Nocardiaceae</taxon>
        <taxon>Nocardia</taxon>
    </lineage>
</organism>
<accession>A0A7K0DC77</accession>
<gene>
    <name evidence="4" type="primary">kmo_3</name>
    <name evidence="4" type="ORF">NRB20_64050</name>
</gene>
<dbReference type="Pfam" id="PF01494">
    <property type="entry name" value="FAD_binding_3"/>
    <property type="match status" value="1"/>
</dbReference>
<dbReference type="InterPro" id="IPR036188">
    <property type="entry name" value="FAD/NAD-bd_sf"/>
</dbReference>
<dbReference type="GO" id="GO:0071949">
    <property type="term" value="F:FAD binding"/>
    <property type="evidence" value="ECO:0007669"/>
    <property type="project" value="InterPro"/>
</dbReference>
<dbReference type="RefSeq" id="WP_319945638.1">
    <property type="nucleotide sequence ID" value="NZ_WEGK01000018.1"/>
</dbReference>
<evidence type="ECO:0000256" key="1">
    <source>
        <dbReference type="ARBA" id="ARBA00023002"/>
    </source>
</evidence>
<evidence type="ECO:0000313" key="4">
    <source>
        <dbReference type="EMBL" id="MQY23278.1"/>
    </source>
</evidence>
<keyword evidence="2 4" id="KW-0503">Monooxygenase</keyword>
<dbReference type="InterPro" id="IPR002938">
    <property type="entry name" value="FAD-bd"/>
</dbReference>
<dbReference type="InterPro" id="IPR050493">
    <property type="entry name" value="FAD-dep_Monooxygenase_BioMet"/>
</dbReference>
<evidence type="ECO:0000256" key="2">
    <source>
        <dbReference type="ARBA" id="ARBA00023033"/>
    </source>
</evidence>
<dbReference type="PANTHER" id="PTHR13789:SF309">
    <property type="entry name" value="PUTATIVE (AFU_ORTHOLOGUE AFUA_6G14510)-RELATED"/>
    <property type="match status" value="1"/>
</dbReference>
<keyword evidence="1 4" id="KW-0560">Oxidoreductase</keyword>